<reference evidence="2" key="1">
    <citation type="submission" date="2020-02" db="EMBL/GenBank/DDBJ databases">
        <authorList>
            <person name="Meier V. D."/>
        </authorList>
    </citation>
    <scope>NUCLEOTIDE SEQUENCE</scope>
    <source>
        <strain evidence="2">AVDCRST_MAG10</strain>
    </source>
</reference>
<dbReference type="Gene3D" id="3.30.1050.10">
    <property type="entry name" value="SCP2 sterol-binding domain"/>
    <property type="match status" value="1"/>
</dbReference>
<dbReference type="InterPro" id="IPR003033">
    <property type="entry name" value="SCP2_sterol-bd_dom"/>
</dbReference>
<dbReference type="EMBL" id="CADCTB010000109">
    <property type="protein sequence ID" value="CAA9242064.1"/>
    <property type="molecule type" value="Genomic_DNA"/>
</dbReference>
<dbReference type="AlphaFoldDB" id="A0A6J4I4I9"/>
<dbReference type="InterPro" id="IPR036527">
    <property type="entry name" value="SCP2_sterol-bd_dom_sf"/>
</dbReference>
<accession>A0A6J4I4I9</accession>
<dbReference type="Pfam" id="PF02036">
    <property type="entry name" value="SCP2"/>
    <property type="match status" value="1"/>
</dbReference>
<sequence length="137" mass="15237">MPAGKETMHKYLSQEWLDAGRELAQEFPERPGATARLQYHVIGTPSGDVHYYWVVENGNLQESTLGDDPDAEITLSMSYDDAVKMQKGELDANAAFMQGRIKVVPGSNMGKLMSLLPLTQSPEYKAIQSKINDITVY</sequence>
<organism evidence="2">
    <name type="scientific">uncultured Acidimicrobiales bacterium</name>
    <dbReference type="NCBI Taxonomy" id="310071"/>
    <lineage>
        <taxon>Bacteria</taxon>
        <taxon>Bacillati</taxon>
        <taxon>Actinomycetota</taxon>
        <taxon>Acidimicrobiia</taxon>
        <taxon>Acidimicrobiales</taxon>
        <taxon>environmental samples</taxon>
    </lineage>
</organism>
<name>A0A6J4I4I9_9ACTN</name>
<dbReference type="SUPFAM" id="SSF55718">
    <property type="entry name" value="SCP-like"/>
    <property type="match status" value="1"/>
</dbReference>
<protein>
    <recommendedName>
        <fullName evidence="1">SCP2 domain-containing protein</fullName>
    </recommendedName>
</protein>
<proteinExistence type="predicted"/>
<evidence type="ECO:0000313" key="2">
    <source>
        <dbReference type="EMBL" id="CAA9242064.1"/>
    </source>
</evidence>
<evidence type="ECO:0000259" key="1">
    <source>
        <dbReference type="Pfam" id="PF02036"/>
    </source>
</evidence>
<feature type="domain" description="SCP2" evidence="1">
    <location>
        <begin position="37"/>
        <end position="103"/>
    </location>
</feature>
<gene>
    <name evidence="2" type="ORF">AVDCRST_MAG10-1651</name>
</gene>